<reference evidence="1" key="1">
    <citation type="submission" date="2019-08" db="EMBL/GenBank/DDBJ databases">
        <authorList>
            <person name="Kucharzyk K."/>
            <person name="Murdoch R.W."/>
            <person name="Higgins S."/>
            <person name="Loffler F."/>
        </authorList>
    </citation>
    <scope>NUCLEOTIDE SEQUENCE</scope>
</reference>
<sequence length="90" mass="9918">MELAADYTIFVPAAGDMVVTSAFDYPLLNMYIEDTKEVTDSYSHGAMGFSSVVDTDAFNGIFSGKPFSLQYEAYYEGKVVGTYDLTITPR</sequence>
<dbReference type="AlphaFoldDB" id="A0A644ZW07"/>
<organism evidence="1">
    <name type="scientific">bioreactor metagenome</name>
    <dbReference type="NCBI Taxonomy" id="1076179"/>
    <lineage>
        <taxon>unclassified sequences</taxon>
        <taxon>metagenomes</taxon>
        <taxon>ecological metagenomes</taxon>
    </lineage>
</organism>
<gene>
    <name evidence="1" type="ORF">SDC9_91855</name>
</gene>
<evidence type="ECO:0000313" key="1">
    <source>
        <dbReference type="EMBL" id="MPM45169.1"/>
    </source>
</evidence>
<name>A0A644ZW07_9ZZZZ</name>
<accession>A0A644ZW07</accession>
<protein>
    <submittedName>
        <fullName evidence="1">Uncharacterized protein</fullName>
    </submittedName>
</protein>
<proteinExistence type="predicted"/>
<comment type="caution">
    <text evidence="1">The sequence shown here is derived from an EMBL/GenBank/DDBJ whole genome shotgun (WGS) entry which is preliminary data.</text>
</comment>
<dbReference type="EMBL" id="VSSQ01010765">
    <property type="protein sequence ID" value="MPM45169.1"/>
    <property type="molecule type" value="Genomic_DNA"/>
</dbReference>